<comment type="caution">
    <text evidence="1">The sequence shown here is derived from an EMBL/GenBank/DDBJ whole genome shotgun (WGS) entry which is preliminary data.</text>
</comment>
<organism evidence="1 2">
    <name type="scientific">Vibrio scophthalmi</name>
    <dbReference type="NCBI Taxonomy" id="45658"/>
    <lineage>
        <taxon>Bacteria</taxon>
        <taxon>Pseudomonadati</taxon>
        <taxon>Pseudomonadota</taxon>
        <taxon>Gammaproteobacteria</taxon>
        <taxon>Vibrionales</taxon>
        <taxon>Vibrionaceae</taxon>
        <taxon>Vibrio</taxon>
    </lineage>
</organism>
<evidence type="ECO:0000313" key="2">
    <source>
        <dbReference type="Proteomes" id="UP000095131"/>
    </source>
</evidence>
<dbReference type="OrthoDB" id="6314559at2"/>
<gene>
    <name evidence="1" type="ORF">VSF3289_00940</name>
</gene>
<evidence type="ECO:0000313" key="1">
    <source>
        <dbReference type="EMBL" id="ODS10680.1"/>
    </source>
</evidence>
<name>A0A1E3WLM6_9VIBR</name>
<accession>A0A1E3WLM6</accession>
<protein>
    <recommendedName>
        <fullName evidence="3">KfrA N-terminal DNA-binding domain-containing protein</fullName>
    </recommendedName>
</protein>
<dbReference type="AlphaFoldDB" id="A0A1E3WLM6"/>
<proteinExistence type="predicted"/>
<sequence>MLTKDVSLELEQIITTLIAEGKEPTVALVKARLKTSVPMPALISTIKSWKSSNRVPKIEVAAEKKPESDRITQLEAQVLELQQRLAALEAKLA</sequence>
<dbReference type="RefSeq" id="WP_009384554.1">
    <property type="nucleotide sequence ID" value="NZ_CP195089.1"/>
</dbReference>
<evidence type="ECO:0008006" key="3">
    <source>
        <dbReference type="Google" id="ProtNLM"/>
    </source>
</evidence>
<dbReference type="EMBL" id="MDCJ01000002">
    <property type="protein sequence ID" value="ODS10680.1"/>
    <property type="molecule type" value="Genomic_DNA"/>
</dbReference>
<dbReference type="Proteomes" id="UP000095131">
    <property type="component" value="Unassembled WGS sequence"/>
</dbReference>
<reference evidence="1 2" key="1">
    <citation type="submission" date="2016-08" db="EMBL/GenBank/DDBJ databases">
        <title>Genome sequencing of Vibrio scophthalmi strain FP3289, an isolated from Paralichthys olivaceus.</title>
        <authorList>
            <person name="Han H.-J."/>
        </authorList>
    </citation>
    <scope>NUCLEOTIDE SEQUENCE [LARGE SCALE GENOMIC DNA]</scope>
    <source>
        <strain evidence="1 2">FP3289</strain>
    </source>
</reference>
<dbReference type="PATRIC" id="fig|45658.8.peg.929"/>